<accession>A0ABR2H1J8</accession>
<protein>
    <submittedName>
        <fullName evidence="2">Uncharacterized protein</fullName>
    </submittedName>
</protein>
<reference evidence="2 3" key="1">
    <citation type="submission" date="2024-04" db="EMBL/GenBank/DDBJ databases">
        <title>Tritrichomonas musculus Genome.</title>
        <authorList>
            <person name="Alves-Ferreira E."/>
            <person name="Grigg M."/>
            <person name="Lorenzi H."/>
            <person name="Galac M."/>
        </authorList>
    </citation>
    <scope>NUCLEOTIDE SEQUENCE [LARGE SCALE GENOMIC DNA]</scope>
    <source>
        <strain evidence="2 3">EAF2021</strain>
    </source>
</reference>
<keyword evidence="3" id="KW-1185">Reference proteome</keyword>
<feature type="coiled-coil region" evidence="1">
    <location>
        <begin position="45"/>
        <end position="72"/>
    </location>
</feature>
<evidence type="ECO:0000313" key="2">
    <source>
        <dbReference type="EMBL" id="KAK8840068.1"/>
    </source>
</evidence>
<keyword evidence="1" id="KW-0175">Coiled coil</keyword>
<evidence type="ECO:0000313" key="3">
    <source>
        <dbReference type="Proteomes" id="UP001470230"/>
    </source>
</evidence>
<comment type="caution">
    <text evidence="2">The sequence shown here is derived from an EMBL/GenBank/DDBJ whole genome shotgun (WGS) entry which is preliminary data.</text>
</comment>
<evidence type="ECO:0000256" key="1">
    <source>
        <dbReference type="SAM" id="Coils"/>
    </source>
</evidence>
<proteinExistence type="predicted"/>
<dbReference type="Proteomes" id="UP001470230">
    <property type="component" value="Unassembled WGS sequence"/>
</dbReference>
<gene>
    <name evidence="2" type="ORF">M9Y10_031003</name>
</gene>
<sequence>MEVFSWVREQIVSCLSFDAENGPSFDSIFETLKANKYDLFSDTKNKNLSSRLKSMKKEIEERSLRIEAYEFQHQND</sequence>
<name>A0ABR2H1J8_9EUKA</name>
<organism evidence="2 3">
    <name type="scientific">Tritrichomonas musculus</name>
    <dbReference type="NCBI Taxonomy" id="1915356"/>
    <lineage>
        <taxon>Eukaryota</taxon>
        <taxon>Metamonada</taxon>
        <taxon>Parabasalia</taxon>
        <taxon>Tritrichomonadida</taxon>
        <taxon>Tritrichomonadidae</taxon>
        <taxon>Tritrichomonas</taxon>
    </lineage>
</organism>
<dbReference type="EMBL" id="JAPFFF010000048">
    <property type="protein sequence ID" value="KAK8840068.1"/>
    <property type="molecule type" value="Genomic_DNA"/>
</dbReference>